<evidence type="ECO:0000313" key="6">
    <source>
        <dbReference type="Proteomes" id="UP001500665"/>
    </source>
</evidence>
<dbReference type="InterPro" id="IPR003593">
    <property type="entry name" value="AAA+_ATPase"/>
</dbReference>
<dbReference type="InterPro" id="IPR003439">
    <property type="entry name" value="ABC_transporter-like_ATP-bd"/>
</dbReference>
<dbReference type="CDD" id="cd03221">
    <property type="entry name" value="ABCF_EF-3"/>
    <property type="match status" value="2"/>
</dbReference>
<dbReference type="InterPro" id="IPR051309">
    <property type="entry name" value="ABCF_ATPase"/>
</dbReference>
<dbReference type="NCBIfam" id="NF000355">
    <property type="entry name" value="ribo_prot_ABC_F"/>
    <property type="match status" value="1"/>
</dbReference>
<gene>
    <name evidence="5" type="ORF">GCM10009550_47570</name>
</gene>
<dbReference type="PROSITE" id="PS00211">
    <property type="entry name" value="ABC_TRANSPORTER_1"/>
    <property type="match status" value="1"/>
</dbReference>
<evidence type="ECO:0000256" key="2">
    <source>
        <dbReference type="ARBA" id="ARBA00022840"/>
    </source>
</evidence>
<dbReference type="InterPro" id="IPR017871">
    <property type="entry name" value="ABC_transporter-like_CS"/>
</dbReference>
<dbReference type="InterPro" id="IPR027417">
    <property type="entry name" value="P-loop_NTPase"/>
</dbReference>
<keyword evidence="1" id="KW-0547">Nucleotide-binding</keyword>
<dbReference type="RefSeq" id="WP_344243136.1">
    <property type="nucleotide sequence ID" value="NZ_BAAAHH010000021.1"/>
</dbReference>
<dbReference type="Gene3D" id="3.40.50.300">
    <property type="entry name" value="P-loop containing nucleotide triphosphate hydrolases"/>
    <property type="match status" value="2"/>
</dbReference>
<sequence>MSATIVVKGLAAGYGERALFEGLDLVVAPGDVIGLVGPNGAGKSTFLKVLAGLLEPEEGDVRVDPGGAVVGYLPQEPERRPGETVREFLGRRTGVAEAQRAFDLAAERLGEGAPGADEEYSAALERWLALGGADLDERAEEVAADLGLRIGLDQEMTSLSGGQAARAGLASLLLSRYDVFLLDEPTNDLDLDGLERLERFVTGLRAATVLVSHDREFLARTVNRIVELDLPQRQVNVYGGGYEAYLAEREIARQHARAEYEEYAGKLDSLKERGRMQRAWMDKGVRNARRKASDNDKHVKSFRGETSEKQAAKARQTERAIERLEEVAEPRKEWELRMEIAAAPRSGAVTASLRQVVVRLGDFTLGPVNLEVGWAEKIAITGPNGAGKSTLLAALLGRIEPDEGAAARGPGVVVGEVDQARRLFESDEPLLEAFRRHVPDMAPADVRTLLAKFGLRAAHVPRPAATLSPGERTRAALALLQARGVNLLVLDEPTNHLDLPAIEQLESALAEYPGTLLLVTHDRRMLEAVHTTRRLRVEHGRVTELG</sequence>
<protein>
    <submittedName>
        <fullName evidence="5">ABC-F family ATP-binding cassette domain-containing protein</fullName>
    </submittedName>
</protein>
<name>A0ABN1RJX9_9ACTN</name>
<dbReference type="Proteomes" id="UP001500665">
    <property type="component" value="Unassembled WGS sequence"/>
</dbReference>
<evidence type="ECO:0000256" key="1">
    <source>
        <dbReference type="ARBA" id="ARBA00022741"/>
    </source>
</evidence>
<dbReference type="SMART" id="SM00382">
    <property type="entry name" value="AAA"/>
    <property type="match status" value="2"/>
</dbReference>
<accession>A0ABN1RJX9</accession>
<organism evidence="5 6">
    <name type="scientific">Actinocorallia libanotica</name>
    <dbReference type="NCBI Taxonomy" id="46162"/>
    <lineage>
        <taxon>Bacteria</taxon>
        <taxon>Bacillati</taxon>
        <taxon>Actinomycetota</taxon>
        <taxon>Actinomycetes</taxon>
        <taxon>Streptosporangiales</taxon>
        <taxon>Thermomonosporaceae</taxon>
        <taxon>Actinocorallia</taxon>
    </lineage>
</organism>
<comment type="caution">
    <text evidence="5">The sequence shown here is derived from an EMBL/GenBank/DDBJ whole genome shotgun (WGS) entry which is preliminary data.</text>
</comment>
<feature type="domain" description="ABC transporter" evidence="4">
    <location>
        <begin position="348"/>
        <end position="546"/>
    </location>
</feature>
<dbReference type="PANTHER" id="PTHR42855">
    <property type="entry name" value="ABC TRANSPORTER ATP-BINDING SUBUNIT"/>
    <property type="match status" value="1"/>
</dbReference>
<keyword evidence="2 5" id="KW-0067">ATP-binding</keyword>
<evidence type="ECO:0000313" key="5">
    <source>
        <dbReference type="EMBL" id="GAA0958698.1"/>
    </source>
</evidence>
<dbReference type="PANTHER" id="PTHR42855:SF1">
    <property type="entry name" value="ABC TRANSPORTER DOMAIN-CONTAINING PROTEIN"/>
    <property type="match status" value="1"/>
</dbReference>
<evidence type="ECO:0000259" key="4">
    <source>
        <dbReference type="PROSITE" id="PS50893"/>
    </source>
</evidence>
<proteinExistence type="predicted"/>
<dbReference type="Pfam" id="PF00005">
    <property type="entry name" value="ABC_tran"/>
    <property type="match status" value="2"/>
</dbReference>
<dbReference type="SUPFAM" id="SSF52540">
    <property type="entry name" value="P-loop containing nucleoside triphosphate hydrolases"/>
    <property type="match status" value="2"/>
</dbReference>
<evidence type="ECO:0000256" key="3">
    <source>
        <dbReference type="SAM" id="MobiDB-lite"/>
    </source>
</evidence>
<feature type="domain" description="ABC transporter" evidence="4">
    <location>
        <begin position="5"/>
        <end position="264"/>
    </location>
</feature>
<dbReference type="PROSITE" id="PS50893">
    <property type="entry name" value="ABC_TRANSPORTER_2"/>
    <property type="match status" value="2"/>
</dbReference>
<reference evidence="5 6" key="1">
    <citation type="journal article" date="2019" name="Int. J. Syst. Evol. Microbiol.">
        <title>The Global Catalogue of Microorganisms (GCM) 10K type strain sequencing project: providing services to taxonomists for standard genome sequencing and annotation.</title>
        <authorList>
            <consortium name="The Broad Institute Genomics Platform"/>
            <consortium name="The Broad Institute Genome Sequencing Center for Infectious Disease"/>
            <person name="Wu L."/>
            <person name="Ma J."/>
        </authorList>
    </citation>
    <scope>NUCLEOTIDE SEQUENCE [LARGE SCALE GENOMIC DNA]</scope>
    <source>
        <strain evidence="5 6">JCM 10696</strain>
    </source>
</reference>
<feature type="region of interest" description="Disordered" evidence="3">
    <location>
        <begin position="283"/>
        <end position="315"/>
    </location>
</feature>
<dbReference type="GO" id="GO:0005524">
    <property type="term" value="F:ATP binding"/>
    <property type="evidence" value="ECO:0007669"/>
    <property type="project" value="UniProtKB-KW"/>
</dbReference>
<keyword evidence="6" id="KW-1185">Reference proteome</keyword>
<dbReference type="EMBL" id="BAAAHH010000021">
    <property type="protein sequence ID" value="GAA0958698.1"/>
    <property type="molecule type" value="Genomic_DNA"/>
</dbReference>